<protein>
    <submittedName>
        <fullName evidence="2">Uncharacterized protein</fullName>
    </submittedName>
</protein>
<feature type="non-terminal residue" evidence="2">
    <location>
        <position position="70"/>
    </location>
</feature>
<feature type="compositionally biased region" description="Basic and acidic residues" evidence="1">
    <location>
        <begin position="1"/>
        <end position="11"/>
    </location>
</feature>
<proteinExistence type="predicted"/>
<feature type="region of interest" description="Disordered" evidence="1">
    <location>
        <begin position="1"/>
        <end position="70"/>
    </location>
</feature>
<feature type="compositionally biased region" description="Basic residues" evidence="1">
    <location>
        <begin position="35"/>
        <end position="45"/>
    </location>
</feature>
<evidence type="ECO:0000256" key="1">
    <source>
        <dbReference type="SAM" id="MobiDB-lite"/>
    </source>
</evidence>
<feature type="non-terminal residue" evidence="2">
    <location>
        <position position="1"/>
    </location>
</feature>
<dbReference type="EMBL" id="CADCVP010000223">
    <property type="protein sequence ID" value="CAA9504214.1"/>
    <property type="molecule type" value="Genomic_DNA"/>
</dbReference>
<dbReference type="AlphaFoldDB" id="A0A6J4SST4"/>
<feature type="compositionally biased region" description="Basic and acidic residues" evidence="1">
    <location>
        <begin position="18"/>
        <end position="34"/>
    </location>
</feature>
<gene>
    <name evidence="2" type="ORF">AVDCRST_MAG69-2061</name>
</gene>
<organism evidence="2">
    <name type="scientific">uncultured Solirubrobacteraceae bacterium</name>
    <dbReference type="NCBI Taxonomy" id="1162706"/>
    <lineage>
        <taxon>Bacteria</taxon>
        <taxon>Bacillati</taxon>
        <taxon>Actinomycetota</taxon>
        <taxon>Thermoleophilia</taxon>
        <taxon>Solirubrobacterales</taxon>
        <taxon>Solirubrobacteraceae</taxon>
        <taxon>environmental samples</taxon>
    </lineage>
</organism>
<accession>A0A6J4SST4</accession>
<evidence type="ECO:0000313" key="2">
    <source>
        <dbReference type="EMBL" id="CAA9504214.1"/>
    </source>
</evidence>
<sequence length="70" mass="8181">GGRRHPLERCVRNASTGLERRHGCEPVDDPERPRGRCRRRRRREGARRDDPRTRGCGRRAQRRGEPARGV</sequence>
<name>A0A6J4SST4_9ACTN</name>
<reference evidence="2" key="1">
    <citation type="submission" date="2020-02" db="EMBL/GenBank/DDBJ databases">
        <authorList>
            <person name="Meier V. D."/>
        </authorList>
    </citation>
    <scope>NUCLEOTIDE SEQUENCE</scope>
    <source>
        <strain evidence="2">AVDCRST_MAG69</strain>
    </source>
</reference>